<name>A0ABV6B2V5_9DEIO</name>
<accession>A0ABV6B2V5</accession>
<proteinExistence type="predicted"/>
<sequence length="61" mass="6902">MSENIFVQTVSGHKIQGEVEHWALNEDTQIFEIALTDGTQFYVPVPQVVFIQVKPSEAVKK</sequence>
<reference evidence="1 2" key="1">
    <citation type="submission" date="2024-09" db="EMBL/GenBank/DDBJ databases">
        <authorList>
            <person name="Sun Q."/>
            <person name="Mori K."/>
        </authorList>
    </citation>
    <scope>NUCLEOTIDE SEQUENCE [LARGE SCALE GENOMIC DNA]</scope>
    <source>
        <strain evidence="1 2">JCM 13503</strain>
    </source>
</reference>
<evidence type="ECO:0000313" key="1">
    <source>
        <dbReference type="EMBL" id="MFB9994092.1"/>
    </source>
</evidence>
<protein>
    <submittedName>
        <fullName evidence="1">Uncharacterized protein</fullName>
    </submittedName>
</protein>
<dbReference type="Proteomes" id="UP001589733">
    <property type="component" value="Unassembled WGS sequence"/>
</dbReference>
<gene>
    <name evidence="1" type="ORF">ACFFLM_19215</name>
</gene>
<keyword evidence="2" id="KW-1185">Reference proteome</keyword>
<evidence type="ECO:0000313" key="2">
    <source>
        <dbReference type="Proteomes" id="UP001589733"/>
    </source>
</evidence>
<dbReference type="RefSeq" id="WP_380014186.1">
    <property type="nucleotide sequence ID" value="NZ_JBHLYR010000059.1"/>
</dbReference>
<dbReference type="EMBL" id="JBHLYR010000059">
    <property type="protein sequence ID" value="MFB9994092.1"/>
    <property type="molecule type" value="Genomic_DNA"/>
</dbReference>
<comment type="caution">
    <text evidence="1">The sequence shown here is derived from an EMBL/GenBank/DDBJ whole genome shotgun (WGS) entry which is preliminary data.</text>
</comment>
<organism evidence="1 2">
    <name type="scientific">Deinococcus oregonensis</name>
    <dbReference type="NCBI Taxonomy" id="1805970"/>
    <lineage>
        <taxon>Bacteria</taxon>
        <taxon>Thermotogati</taxon>
        <taxon>Deinococcota</taxon>
        <taxon>Deinococci</taxon>
        <taxon>Deinococcales</taxon>
        <taxon>Deinococcaceae</taxon>
        <taxon>Deinococcus</taxon>
    </lineage>
</organism>